<dbReference type="InterPro" id="IPR050114">
    <property type="entry name" value="UPF0173_UPF0282_UlaG_hydrolase"/>
</dbReference>
<dbReference type="Proteomes" id="UP001501207">
    <property type="component" value="Unassembled WGS sequence"/>
</dbReference>
<dbReference type="PANTHER" id="PTHR43546:SF8">
    <property type="entry name" value="METALLO-BETA-LACTAMASE DOMAIN-CONTAINING PROTEIN"/>
    <property type="match status" value="1"/>
</dbReference>
<organism evidence="2 3">
    <name type="scientific">Compostibacter hankyongensis</name>
    <dbReference type="NCBI Taxonomy" id="1007089"/>
    <lineage>
        <taxon>Bacteria</taxon>
        <taxon>Pseudomonadati</taxon>
        <taxon>Bacteroidota</taxon>
        <taxon>Chitinophagia</taxon>
        <taxon>Chitinophagales</taxon>
        <taxon>Chitinophagaceae</taxon>
        <taxon>Compostibacter</taxon>
    </lineage>
</organism>
<dbReference type="PANTHER" id="PTHR43546">
    <property type="entry name" value="UPF0173 METAL-DEPENDENT HYDROLASE MJ1163-RELATED"/>
    <property type="match status" value="1"/>
</dbReference>
<comment type="caution">
    <text evidence="2">The sequence shown here is derived from an EMBL/GenBank/DDBJ whole genome shotgun (WGS) entry which is preliminary data.</text>
</comment>
<dbReference type="RefSeq" id="WP_344973357.1">
    <property type="nucleotide sequence ID" value="NZ_BAABFN010000001.1"/>
</dbReference>
<keyword evidence="3" id="KW-1185">Reference proteome</keyword>
<gene>
    <name evidence="2" type="ORF">GCM10023143_00090</name>
</gene>
<sequence length="249" mass="27141">MKIARLLTTACLLTLGTAYGQPAPDQIGKITVQPVEHASLALSVPGKTIFVDPVGHSDQLNGMKAPDIVLITDIHGDHFSPETLEALHLDHATLAVPQAVADKLPAAYRSRVVVLHNGDQKTIKGISVTAMPMYNLPESPDAFHTKGRGNGYILVLDGKRVYISGDTGGIPEMRSLRDIDLAFVCMNLPFTMDIDHAADAVLAFKPHIVYPYHYRGKSGKSDVAAFKKQVQDKDPAIDVRLRDWYPAEP</sequence>
<name>A0ABP8FBW3_9BACT</name>
<protein>
    <submittedName>
        <fullName evidence="2">MBL fold metallo-hydrolase</fullName>
    </submittedName>
</protein>
<feature type="chain" id="PRO_5047476978" evidence="1">
    <location>
        <begin position="21"/>
        <end position="249"/>
    </location>
</feature>
<dbReference type="EMBL" id="BAABFN010000001">
    <property type="protein sequence ID" value="GAA4299653.1"/>
    <property type="molecule type" value="Genomic_DNA"/>
</dbReference>
<evidence type="ECO:0000313" key="3">
    <source>
        <dbReference type="Proteomes" id="UP001501207"/>
    </source>
</evidence>
<evidence type="ECO:0000256" key="1">
    <source>
        <dbReference type="SAM" id="SignalP"/>
    </source>
</evidence>
<dbReference type="Gene3D" id="3.60.15.10">
    <property type="entry name" value="Ribonuclease Z/Hydroxyacylglutathione hydrolase-like"/>
    <property type="match status" value="1"/>
</dbReference>
<proteinExistence type="predicted"/>
<feature type="signal peptide" evidence="1">
    <location>
        <begin position="1"/>
        <end position="20"/>
    </location>
</feature>
<dbReference type="InterPro" id="IPR036866">
    <property type="entry name" value="RibonucZ/Hydroxyglut_hydro"/>
</dbReference>
<keyword evidence="1" id="KW-0732">Signal</keyword>
<accession>A0ABP8FBW3</accession>
<evidence type="ECO:0000313" key="2">
    <source>
        <dbReference type="EMBL" id="GAA4299653.1"/>
    </source>
</evidence>
<reference evidence="3" key="1">
    <citation type="journal article" date="2019" name="Int. J. Syst. Evol. Microbiol.">
        <title>The Global Catalogue of Microorganisms (GCM) 10K type strain sequencing project: providing services to taxonomists for standard genome sequencing and annotation.</title>
        <authorList>
            <consortium name="The Broad Institute Genomics Platform"/>
            <consortium name="The Broad Institute Genome Sequencing Center for Infectious Disease"/>
            <person name="Wu L."/>
            <person name="Ma J."/>
        </authorList>
    </citation>
    <scope>NUCLEOTIDE SEQUENCE [LARGE SCALE GENOMIC DNA]</scope>
    <source>
        <strain evidence="3">JCM 17664</strain>
    </source>
</reference>
<dbReference type="SUPFAM" id="SSF56281">
    <property type="entry name" value="Metallo-hydrolase/oxidoreductase"/>
    <property type="match status" value="1"/>
</dbReference>
<dbReference type="Pfam" id="PF13483">
    <property type="entry name" value="Lactamase_B_3"/>
    <property type="match status" value="1"/>
</dbReference>